<dbReference type="OrthoDB" id="9781621at2"/>
<dbReference type="KEGG" id="sva:SVA_2675"/>
<sequence>MRILIVGGGTGGTIVANNLARRLAGEVRAGKVRLTLISDTDRHMYQPGLLYVAFGQMTPDQLYRDEASLLDPSIDFHVDPVTDFHLGRNQVRTRSGKTHEYDLLVIATGARIVPEEVPGMSEGAETFYTEEGAVRLHKRLMEFKGGTVAMVVSIPHKCPVAPVEAIFMLHDFFKARGIRDKVKLQYKYPVNHVHATANVARWAKPEFDKAGIEYETLFNVKEVDPVNKVVYSEEGTECKYDLLIAIPPHRGMEMVERNDLAQGGWIPTDRFKLTMTGHDNVYVIGDATNIPVSKTGSAAHFEAEVVAENIASMIKTGTPVREYDGRVYCFIEAGYDRATYNAFDYVNLPELKPPSKAIHWFKVAYNKMYWTTVRGLL</sequence>
<feature type="domain" description="FAD/NAD(P)-binding" evidence="1">
    <location>
        <begin position="1"/>
        <end position="137"/>
    </location>
</feature>
<dbReference type="PRINTS" id="PR00368">
    <property type="entry name" value="FADPNR"/>
</dbReference>
<dbReference type="InterPro" id="IPR023753">
    <property type="entry name" value="FAD/NAD-binding_dom"/>
</dbReference>
<dbReference type="SUPFAM" id="SSF51905">
    <property type="entry name" value="FAD/NAD(P)-binding domain"/>
    <property type="match status" value="2"/>
</dbReference>
<dbReference type="AlphaFoldDB" id="A0A1B4V6P5"/>
<dbReference type="GO" id="GO:0016491">
    <property type="term" value="F:oxidoreductase activity"/>
    <property type="evidence" value="ECO:0007669"/>
    <property type="project" value="InterPro"/>
</dbReference>
<dbReference type="Pfam" id="PF07992">
    <property type="entry name" value="Pyr_redox_2"/>
    <property type="match status" value="1"/>
</dbReference>
<dbReference type="PANTHER" id="PTHR43755:SF1">
    <property type="entry name" value="FAD-DEPENDENT PYRIDINE NUCLEOTIDE-DISULPHIDE OXIDOREDUCTASE"/>
    <property type="match status" value="1"/>
</dbReference>
<dbReference type="Proteomes" id="UP000218899">
    <property type="component" value="Chromosome"/>
</dbReference>
<dbReference type="Gene3D" id="3.50.50.60">
    <property type="entry name" value="FAD/NAD(P)-binding domain"/>
    <property type="match status" value="2"/>
</dbReference>
<dbReference type="EMBL" id="AP014936">
    <property type="protein sequence ID" value="BAU49223.1"/>
    <property type="molecule type" value="Genomic_DNA"/>
</dbReference>
<protein>
    <submittedName>
        <fullName evidence="2">FAD-dependent pyridine nucleotide-disulfide oxidoreductase</fullName>
    </submittedName>
</protein>
<organism evidence="2 3">
    <name type="scientific">Sulfurifustis variabilis</name>
    <dbReference type="NCBI Taxonomy" id="1675686"/>
    <lineage>
        <taxon>Bacteria</taxon>
        <taxon>Pseudomonadati</taxon>
        <taxon>Pseudomonadota</taxon>
        <taxon>Gammaproteobacteria</taxon>
        <taxon>Acidiferrobacterales</taxon>
        <taxon>Acidiferrobacteraceae</taxon>
        <taxon>Sulfurifustis</taxon>
    </lineage>
</organism>
<proteinExistence type="predicted"/>
<dbReference type="InterPro" id="IPR036188">
    <property type="entry name" value="FAD/NAD-bd_sf"/>
</dbReference>
<keyword evidence="3" id="KW-1185">Reference proteome</keyword>
<dbReference type="InterPro" id="IPR052541">
    <property type="entry name" value="SQRD"/>
</dbReference>
<name>A0A1B4V6P5_9GAMM</name>
<dbReference type="RefSeq" id="WP_096461661.1">
    <property type="nucleotide sequence ID" value="NZ_AP014936.1"/>
</dbReference>
<evidence type="ECO:0000259" key="1">
    <source>
        <dbReference type="Pfam" id="PF07992"/>
    </source>
</evidence>
<dbReference type="PANTHER" id="PTHR43755">
    <property type="match status" value="1"/>
</dbReference>
<reference evidence="2 3" key="1">
    <citation type="submission" date="2015-08" db="EMBL/GenBank/DDBJ databases">
        <title>Complete genome sequence of Sulfurifustis variabilis.</title>
        <authorList>
            <person name="Miura A."/>
            <person name="Kojima H."/>
            <person name="Fukui M."/>
        </authorList>
    </citation>
    <scope>NUCLEOTIDE SEQUENCE [LARGE SCALE GENOMIC DNA]</scope>
    <source>
        <strain evidence="3">skN76</strain>
    </source>
</reference>
<accession>A0A1B4V6P5</accession>
<evidence type="ECO:0000313" key="2">
    <source>
        <dbReference type="EMBL" id="BAU49223.1"/>
    </source>
</evidence>
<gene>
    <name evidence="2" type="ORF">SVA_2675</name>
</gene>
<evidence type="ECO:0000313" key="3">
    <source>
        <dbReference type="Proteomes" id="UP000218899"/>
    </source>
</evidence>